<evidence type="ECO:0000313" key="3">
    <source>
        <dbReference type="Proteomes" id="UP000325440"/>
    </source>
</evidence>
<gene>
    <name evidence="2" type="ORF">CINCED_3A004641</name>
</gene>
<evidence type="ECO:0008006" key="4">
    <source>
        <dbReference type="Google" id="ProtNLM"/>
    </source>
</evidence>
<reference evidence="2 3" key="1">
    <citation type="submission" date="2019-08" db="EMBL/GenBank/DDBJ databases">
        <authorList>
            <person name="Alioto T."/>
            <person name="Alioto T."/>
            <person name="Gomez Garrido J."/>
        </authorList>
    </citation>
    <scope>NUCLEOTIDE SEQUENCE [LARGE SCALE GENOMIC DNA]</scope>
</reference>
<organism evidence="2 3">
    <name type="scientific">Cinara cedri</name>
    <dbReference type="NCBI Taxonomy" id="506608"/>
    <lineage>
        <taxon>Eukaryota</taxon>
        <taxon>Metazoa</taxon>
        <taxon>Ecdysozoa</taxon>
        <taxon>Arthropoda</taxon>
        <taxon>Hexapoda</taxon>
        <taxon>Insecta</taxon>
        <taxon>Pterygota</taxon>
        <taxon>Neoptera</taxon>
        <taxon>Paraneoptera</taxon>
        <taxon>Hemiptera</taxon>
        <taxon>Sternorrhyncha</taxon>
        <taxon>Aphidomorpha</taxon>
        <taxon>Aphidoidea</taxon>
        <taxon>Aphididae</taxon>
        <taxon>Lachninae</taxon>
        <taxon>Cinara</taxon>
    </lineage>
</organism>
<evidence type="ECO:0000256" key="1">
    <source>
        <dbReference type="SAM" id="MobiDB-lite"/>
    </source>
</evidence>
<sequence>MASWLFGVSKLTSDVAEERKDNSKDTQPIQTLNPEPVNNLPATNLLYNLHPTPPKSKMSDENEKPISMLDSIPFVLSSQINVTTDLTCNLDDIRKRLSSVKEILESDLYNYDFSNDRKLVNDVTMCS</sequence>
<accession>A0A5E4N4L1</accession>
<name>A0A5E4N4L1_9HEMI</name>
<proteinExistence type="predicted"/>
<dbReference type="OrthoDB" id="6618032at2759"/>
<dbReference type="EMBL" id="CABPRJ010001434">
    <property type="protein sequence ID" value="VVC36538.1"/>
    <property type="molecule type" value="Genomic_DNA"/>
</dbReference>
<dbReference type="Proteomes" id="UP000325440">
    <property type="component" value="Unassembled WGS sequence"/>
</dbReference>
<protein>
    <recommendedName>
        <fullName evidence="4">UMA domain-containing protein</fullName>
    </recommendedName>
</protein>
<dbReference type="AlphaFoldDB" id="A0A5E4N4L1"/>
<feature type="region of interest" description="Disordered" evidence="1">
    <location>
        <begin position="15"/>
        <end position="62"/>
    </location>
</feature>
<evidence type="ECO:0000313" key="2">
    <source>
        <dbReference type="EMBL" id="VVC36538.1"/>
    </source>
</evidence>
<keyword evidence="3" id="KW-1185">Reference proteome</keyword>